<dbReference type="SUPFAM" id="SSF56672">
    <property type="entry name" value="DNA/RNA polymerases"/>
    <property type="match status" value="1"/>
</dbReference>
<proteinExistence type="predicted"/>
<dbReference type="GO" id="GO:0003964">
    <property type="term" value="F:RNA-directed DNA polymerase activity"/>
    <property type="evidence" value="ECO:0007669"/>
    <property type="project" value="UniProtKB-KW"/>
</dbReference>
<organism evidence="2 3">
    <name type="scientific">Alicyclobacillus fastidiosus</name>
    <dbReference type="NCBI Taxonomy" id="392011"/>
    <lineage>
        <taxon>Bacteria</taxon>
        <taxon>Bacillati</taxon>
        <taxon>Bacillota</taxon>
        <taxon>Bacilli</taxon>
        <taxon>Bacillales</taxon>
        <taxon>Alicyclobacillaceae</taxon>
        <taxon>Alicyclobacillus</taxon>
    </lineage>
</organism>
<dbReference type="EMBL" id="CP104067">
    <property type="protein sequence ID" value="WAH44414.1"/>
    <property type="molecule type" value="Genomic_DNA"/>
</dbReference>
<name>A0ABY6ZQP3_9BACL</name>
<dbReference type="InterPro" id="IPR000477">
    <property type="entry name" value="RT_dom"/>
</dbReference>
<keyword evidence="2" id="KW-0695">RNA-directed DNA polymerase</keyword>
<dbReference type="PROSITE" id="PS50878">
    <property type="entry name" value="RT_POL"/>
    <property type="match status" value="1"/>
</dbReference>
<reference evidence="2" key="1">
    <citation type="submission" date="2022-08" db="EMBL/GenBank/DDBJ databases">
        <title>Alicyclobacillus fastidiosus DSM 17978, complete genome.</title>
        <authorList>
            <person name="Wang Q."/>
            <person name="Cai R."/>
            <person name="Wang Z."/>
        </authorList>
    </citation>
    <scope>NUCLEOTIDE SEQUENCE</scope>
    <source>
        <strain evidence="2">DSM 17978</strain>
    </source>
</reference>
<dbReference type="RefSeq" id="WP_268008308.1">
    <property type="nucleotide sequence ID" value="NZ_BSUT01000001.1"/>
</dbReference>
<protein>
    <submittedName>
        <fullName evidence="2">Reverse transcriptase domain-containing protein</fullName>
    </submittedName>
</protein>
<dbReference type="Proteomes" id="UP001164761">
    <property type="component" value="Chromosome"/>
</dbReference>
<accession>A0ABY6ZQP3</accession>
<dbReference type="InterPro" id="IPR043502">
    <property type="entry name" value="DNA/RNA_pol_sf"/>
</dbReference>
<gene>
    <name evidence="2" type="ORF">NZD89_14070</name>
</gene>
<evidence type="ECO:0000313" key="2">
    <source>
        <dbReference type="EMBL" id="WAH44414.1"/>
    </source>
</evidence>
<dbReference type="Pfam" id="PF00078">
    <property type="entry name" value="RVT_1"/>
    <property type="match status" value="1"/>
</dbReference>
<sequence>MVYLHYVLDLWFEKAIKPRLRGEAHLIRYIDDFIVCFQYRSDAIRFQEVLRKRLNKFKLELEPNKTRLIELWAVRE</sequence>
<evidence type="ECO:0000259" key="1">
    <source>
        <dbReference type="PROSITE" id="PS50878"/>
    </source>
</evidence>
<keyword evidence="2" id="KW-0548">Nucleotidyltransferase</keyword>
<evidence type="ECO:0000313" key="3">
    <source>
        <dbReference type="Proteomes" id="UP001164761"/>
    </source>
</evidence>
<feature type="domain" description="Reverse transcriptase" evidence="1">
    <location>
        <begin position="1"/>
        <end position="76"/>
    </location>
</feature>
<keyword evidence="3" id="KW-1185">Reference proteome</keyword>
<keyword evidence="2" id="KW-0808">Transferase</keyword>